<proteinExistence type="predicted"/>
<evidence type="ECO:0000313" key="1">
    <source>
        <dbReference type="EMBL" id="SEI38097.1"/>
    </source>
</evidence>
<reference evidence="2" key="1">
    <citation type="submission" date="2016-10" db="EMBL/GenBank/DDBJ databases">
        <authorList>
            <person name="Varghese N."/>
            <person name="Submissions S."/>
        </authorList>
    </citation>
    <scope>NUCLEOTIDE SEQUENCE [LARGE SCALE GENOMIC DNA]</scope>
    <source>
        <strain evidence="2">DSM 7165</strain>
    </source>
</reference>
<sequence>MYFLLADAVSIRACRLPCHLNPTNTEAQFTLLTHNTTLNSPRGLPAYRLPQGEMLSPANWEQSVWRSEQATCLFLDTRAYYPTLDINRELVSDAFPSGQYCQQRRVWLKQELLAASTPVYIFLQHAPFTLTLRHLHLQGIAERHRLADLLARFRDKIRYIFWNESQRPIAGLWQGTHHSTLTYLAQESLAPVQVQNISQYQQTPYPSYL</sequence>
<dbReference type="InterPro" id="IPR042281">
    <property type="entry name" value="GpdQ_beta-strand"/>
</dbReference>
<gene>
    <name evidence="1" type="ORF">SAMN05421831_101120</name>
</gene>
<organism evidence="1 2">
    <name type="scientific">Allopseudospirillum japonicum</name>
    <dbReference type="NCBI Taxonomy" id="64971"/>
    <lineage>
        <taxon>Bacteria</taxon>
        <taxon>Pseudomonadati</taxon>
        <taxon>Pseudomonadota</taxon>
        <taxon>Gammaproteobacteria</taxon>
        <taxon>Oceanospirillales</taxon>
        <taxon>Oceanospirillaceae</taxon>
        <taxon>Allopseudospirillum</taxon>
    </lineage>
</organism>
<dbReference type="AlphaFoldDB" id="A0A1H6QD36"/>
<protein>
    <submittedName>
        <fullName evidence="1">Uncharacterized protein</fullName>
    </submittedName>
</protein>
<dbReference type="Proteomes" id="UP000242999">
    <property type="component" value="Unassembled WGS sequence"/>
</dbReference>
<dbReference type="OrthoDB" id="9784378at2"/>
<accession>A0A1H6QD36</accession>
<dbReference type="SUPFAM" id="SSF56300">
    <property type="entry name" value="Metallo-dependent phosphatases"/>
    <property type="match status" value="1"/>
</dbReference>
<name>A0A1H6QD36_9GAMM</name>
<dbReference type="EMBL" id="FNYH01000001">
    <property type="protein sequence ID" value="SEI38097.1"/>
    <property type="molecule type" value="Genomic_DNA"/>
</dbReference>
<dbReference type="InterPro" id="IPR029052">
    <property type="entry name" value="Metallo-depent_PP-like"/>
</dbReference>
<evidence type="ECO:0000313" key="2">
    <source>
        <dbReference type="Proteomes" id="UP000242999"/>
    </source>
</evidence>
<dbReference type="RefSeq" id="WP_093307805.1">
    <property type="nucleotide sequence ID" value="NZ_FNYH01000001.1"/>
</dbReference>
<dbReference type="Gene3D" id="3.30.750.180">
    <property type="entry name" value="GpdQ, beta-strand dimerisation domain"/>
    <property type="match status" value="1"/>
</dbReference>
<keyword evidence="2" id="KW-1185">Reference proteome</keyword>
<dbReference type="STRING" id="64971.SAMN05421831_101120"/>